<protein>
    <submittedName>
        <fullName evidence="5">Hydroxyacid oxidase 1</fullName>
    </submittedName>
</protein>
<evidence type="ECO:0000256" key="3">
    <source>
        <dbReference type="ARBA" id="ARBA00024042"/>
    </source>
</evidence>
<dbReference type="PANTHER" id="PTHR10578:SF149">
    <property type="entry name" value="2-HYDROXYACID OXIDASE 2"/>
    <property type="match status" value="1"/>
</dbReference>
<evidence type="ECO:0000256" key="1">
    <source>
        <dbReference type="ARBA" id="ARBA00001917"/>
    </source>
</evidence>
<accession>A0A8T1WT63</accession>
<evidence type="ECO:0000313" key="6">
    <source>
        <dbReference type="Proteomes" id="UP000693981"/>
    </source>
</evidence>
<dbReference type="EMBL" id="JAGDFL010000118">
    <property type="protein sequence ID" value="KAG7397292.1"/>
    <property type="molecule type" value="Genomic_DNA"/>
</dbReference>
<dbReference type="PROSITE" id="PS00557">
    <property type="entry name" value="FMN_HYDROXY_ACID_DH_1"/>
    <property type="match status" value="1"/>
</dbReference>
<dbReference type="AlphaFoldDB" id="A0A8T1WT63"/>
<evidence type="ECO:0000256" key="2">
    <source>
        <dbReference type="ARBA" id="ARBA00023002"/>
    </source>
</evidence>
<evidence type="ECO:0000259" key="4">
    <source>
        <dbReference type="PROSITE" id="PS51349"/>
    </source>
</evidence>
<feature type="domain" description="FMN hydroxy acid dehydrogenase" evidence="4">
    <location>
        <begin position="6"/>
        <end position="366"/>
    </location>
</feature>
<dbReference type="InterPro" id="IPR000262">
    <property type="entry name" value="FMN-dep_DH"/>
</dbReference>
<gene>
    <name evidence="5" type="primary">HAO1_1</name>
    <name evidence="5" type="ORF">PHYBOEH_000937</name>
</gene>
<dbReference type="CDD" id="cd02809">
    <property type="entry name" value="alpha_hydroxyacid_oxid_FMN"/>
    <property type="match status" value="1"/>
</dbReference>
<dbReference type="GO" id="GO:0016491">
    <property type="term" value="F:oxidoreductase activity"/>
    <property type="evidence" value="ECO:0007669"/>
    <property type="project" value="UniProtKB-KW"/>
</dbReference>
<keyword evidence="6" id="KW-1185">Reference proteome</keyword>
<evidence type="ECO:0000313" key="5">
    <source>
        <dbReference type="EMBL" id="KAG7397292.1"/>
    </source>
</evidence>
<dbReference type="PROSITE" id="PS51349">
    <property type="entry name" value="FMN_HYDROXY_ACID_DH_2"/>
    <property type="match status" value="1"/>
</dbReference>
<organism evidence="5 6">
    <name type="scientific">Phytophthora boehmeriae</name>
    <dbReference type="NCBI Taxonomy" id="109152"/>
    <lineage>
        <taxon>Eukaryota</taxon>
        <taxon>Sar</taxon>
        <taxon>Stramenopiles</taxon>
        <taxon>Oomycota</taxon>
        <taxon>Peronosporomycetes</taxon>
        <taxon>Peronosporales</taxon>
        <taxon>Peronosporaceae</taxon>
        <taxon>Phytophthora</taxon>
    </lineage>
</organism>
<dbReference type="InterPro" id="IPR012133">
    <property type="entry name" value="Alpha-hydoxy_acid_DH_FMN"/>
</dbReference>
<dbReference type="FunFam" id="3.20.20.70:FF:000056">
    <property type="entry name" value="hydroxyacid oxidase 2"/>
    <property type="match status" value="1"/>
</dbReference>
<comment type="cofactor">
    <cofactor evidence="1">
        <name>FMN</name>
        <dbReference type="ChEBI" id="CHEBI:58210"/>
    </cofactor>
</comment>
<dbReference type="OrthoDB" id="25826at2759"/>
<dbReference type="Proteomes" id="UP000693981">
    <property type="component" value="Unassembled WGS sequence"/>
</dbReference>
<proteinExistence type="inferred from homology"/>
<dbReference type="GO" id="GO:0010181">
    <property type="term" value="F:FMN binding"/>
    <property type="evidence" value="ECO:0007669"/>
    <property type="project" value="InterPro"/>
</dbReference>
<dbReference type="InterPro" id="IPR037396">
    <property type="entry name" value="FMN_HAD"/>
</dbReference>
<dbReference type="PANTHER" id="PTHR10578">
    <property type="entry name" value="S -2-HYDROXY-ACID OXIDASE-RELATED"/>
    <property type="match status" value="1"/>
</dbReference>
<dbReference type="GO" id="GO:0005737">
    <property type="term" value="C:cytoplasm"/>
    <property type="evidence" value="ECO:0007669"/>
    <property type="project" value="UniProtKB-ARBA"/>
</dbReference>
<dbReference type="Pfam" id="PF01070">
    <property type="entry name" value="FMN_dh"/>
    <property type="match status" value="1"/>
</dbReference>
<dbReference type="InterPro" id="IPR008259">
    <property type="entry name" value="FMN_hydac_DH_AS"/>
</dbReference>
<dbReference type="PIRSF" id="PIRSF000138">
    <property type="entry name" value="Al-hdrx_acd_dh"/>
    <property type="match status" value="1"/>
</dbReference>
<name>A0A8T1WT63_9STRA</name>
<sequence length="372" mass="40350">MRIVPGSDGTLLSVLEFEEYAKEHLPKGVYDYFASGSDDMATLKENREAFKRLVLHPRVLRDVSKMDISTTLLGERISSPVCVAPTSTHCMAHPAGEIASSSAAARADTCFVLSTMSTTSLEDVAAASARAHADALRWFQLYVFKNRQITVELVRRAEKAGYKAIVLTVDTPVLGKRENDIRNHFSVPNHLTMANFTPQNVDSTDYADYVSDLYDQTLSWKDVQWLKSVSKLPIVVKGVLTPEDAKIAVEIGCEAVLVSNHGARQLDGVSATIDALPAIVEAVNGRAEVYMDGGVRRGTDVFKALALGARAVFVGRPVLYGLAHNGETGVSSVLRILNDELKHAMLFSGTATLGNISPEYVRRGLAPISSSL</sequence>
<comment type="similarity">
    <text evidence="3">Belongs to the FMN-dependent alpha-hydroxy acid dehydrogenase family.</text>
</comment>
<keyword evidence="2" id="KW-0560">Oxidoreductase</keyword>
<comment type="caution">
    <text evidence="5">The sequence shown here is derived from an EMBL/GenBank/DDBJ whole genome shotgun (WGS) entry which is preliminary data.</text>
</comment>
<reference evidence="5" key="1">
    <citation type="submission" date="2021-02" db="EMBL/GenBank/DDBJ databases">
        <authorList>
            <person name="Palmer J.M."/>
        </authorList>
    </citation>
    <scope>NUCLEOTIDE SEQUENCE</scope>
    <source>
        <strain evidence="5">SCRP23</strain>
    </source>
</reference>